<protein>
    <recommendedName>
        <fullName evidence="2 5">Alanine dehydrogenase</fullName>
        <ecNumber evidence="2 5">1.4.1.1</ecNumber>
    </recommendedName>
</protein>
<evidence type="ECO:0000256" key="5">
    <source>
        <dbReference type="PIRNR" id="PIRNR000183"/>
    </source>
</evidence>
<feature type="domain" description="Alanine dehydrogenase/pyridine nucleotide transhydrogenase N-terminal" evidence="7">
    <location>
        <begin position="4"/>
        <end position="137"/>
    </location>
</feature>
<accession>A0ABZ0HFC5</accession>
<dbReference type="NCBIfam" id="TIGR00518">
    <property type="entry name" value="alaDH"/>
    <property type="match status" value="1"/>
</dbReference>
<dbReference type="EC" id="1.4.1.1" evidence="2 5"/>
<keyword evidence="9" id="KW-1185">Reference proteome</keyword>
<evidence type="ECO:0000256" key="2">
    <source>
        <dbReference type="ARBA" id="ARBA00012897"/>
    </source>
</evidence>
<evidence type="ECO:0000259" key="7">
    <source>
        <dbReference type="SMART" id="SM01003"/>
    </source>
</evidence>
<gene>
    <name evidence="8" type="primary">ald</name>
    <name evidence="8" type="ORF">R1T40_18610</name>
</gene>
<evidence type="ECO:0000313" key="9">
    <source>
        <dbReference type="Proteomes" id="UP001302666"/>
    </source>
</evidence>
<dbReference type="InterPro" id="IPR007698">
    <property type="entry name" value="AlaDH/PNT_NAD(H)-bd"/>
</dbReference>
<dbReference type="InterPro" id="IPR008143">
    <property type="entry name" value="Ala_DH/PNT_CS2"/>
</dbReference>
<organism evidence="8 9">
    <name type="scientific">Tritonibacter scottomollicae</name>
    <name type="common">Epibacterium scottomollicae</name>
    <dbReference type="NCBI Taxonomy" id="483013"/>
    <lineage>
        <taxon>Bacteria</taxon>
        <taxon>Pseudomonadati</taxon>
        <taxon>Pseudomonadota</taxon>
        <taxon>Alphaproteobacteria</taxon>
        <taxon>Rhodobacterales</taxon>
        <taxon>Paracoccaceae</taxon>
        <taxon>Tritonibacter</taxon>
    </lineage>
</organism>
<name>A0ABZ0HFC5_TRISK</name>
<comment type="catalytic activity">
    <reaction evidence="5">
        <text>L-alanine + NAD(+) + H2O = pyruvate + NH4(+) + NADH + H(+)</text>
        <dbReference type="Rhea" id="RHEA:18405"/>
        <dbReference type="ChEBI" id="CHEBI:15361"/>
        <dbReference type="ChEBI" id="CHEBI:15377"/>
        <dbReference type="ChEBI" id="CHEBI:15378"/>
        <dbReference type="ChEBI" id="CHEBI:28938"/>
        <dbReference type="ChEBI" id="CHEBI:57540"/>
        <dbReference type="ChEBI" id="CHEBI:57945"/>
        <dbReference type="ChEBI" id="CHEBI:57972"/>
        <dbReference type="EC" id="1.4.1.1"/>
    </reaction>
</comment>
<evidence type="ECO:0000313" key="8">
    <source>
        <dbReference type="EMBL" id="WOI32925.1"/>
    </source>
</evidence>
<feature type="domain" description="Alanine dehydrogenase/pyridine nucleotide transhydrogenase NAD(H)-binding" evidence="6">
    <location>
        <begin position="149"/>
        <end position="297"/>
    </location>
</feature>
<keyword evidence="3 5" id="KW-0560">Oxidoreductase</keyword>
<dbReference type="PANTHER" id="PTHR42795">
    <property type="entry name" value="ALANINE DEHYDROGENASE"/>
    <property type="match status" value="1"/>
</dbReference>
<comment type="similarity">
    <text evidence="1 5">Belongs to the AlaDH/PNT family.</text>
</comment>
<sequence>MKIGCPTEIKPQEFRVGMTPDAAREACAHGHQVLIQKGAGLGAGFPDDDYTAAGAVIIDTAEEIFASADMIVKVKEPQSGERKMLREGQLLFTYLHLAPDPDQTHDLLASGCTAIAYETVTDDRGGLPLLSPMSEVAGRLAPQVGAWTLQKANGGRGVLMGGVPGVAPAKVVVVGGGVVGTHAAKIAAGMGANVTVLDRSLPRLKYLDDVFGGTFKNRYSTAGATAELIQEADMVIGAVLIPGAAAPKLISRADLAAMKPGAALVDVAIDQGGCFETSRATTHADPIYEVDGIMHYCVANMPGAVARTSTQALGNATLPFLLALADKGWKQACADDPHLLNGLNVHAGKLTYYAVGKALGLDVLSPTLALRDAA</sequence>
<dbReference type="PIRSF" id="PIRSF000183">
    <property type="entry name" value="Alanine_dh"/>
    <property type="match status" value="1"/>
</dbReference>
<dbReference type="SUPFAM" id="SSF52283">
    <property type="entry name" value="Formate/glycerate dehydrogenase catalytic domain-like"/>
    <property type="match status" value="1"/>
</dbReference>
<dbReference type="Pfam" id="PF01262">
    <property type="entry name" value="AlaDh_PNT_C"/>
    <property type="match status" value="1"/>
</dbReference>
<evidence type="ECO:0000256" key="3">
    <source>
        <dbReference type="ARBA" id="ARBA00023002"/>
    </source>
</evidence>
<dbReference type="Pfam" id="PF05222">
    <property type="entry name" value="AlaDh_PNT_N"/>
    <property type="match status" value="1"/>
</dbReference>
<dbReference type="Gene3D" id="3.40.50.720">
    <property type="entry name" value="NAD(P)-binding Rossmann-like Domain"/>
    <property type="match status" value="2"/>
</dbReference>
<dbReference type="RefSeq" id="WP_317385191.1">
    <property type="nucleotide sequence ID" value="NZ_CP136704.1"/>
</dbReference>
<dbReference type="SMART" id="SM01002">
    <property type="entry name" value="AlaDh_PNT_C"/>
    <property type="match status" value="1"/>
</dbReference>
<dbReference type="CDD" id="cd05305">
    <property type="entry name" value="L-AlaDH"/>
    <property type="match status" value="1"/>
</dbReference>
<dbReference type="InterPro" id="IPR008141">
    <property type="entry name" value="Ala_DH"/>
</dbReference>
<evidence type="ECO:0000256" key="1">
    <source>
        <dbReference type="ARBA" id="ARBA00005689"/>
    </source>
</evidence>
<dbReference type="Proteomes" id="UP001302666">
    <property type="component" value="Chromosome"/>
</dbReference>
<proteinExistence type="inferred from homology"/>
<dbReference type="InterPro" id="IPR036291">
    <property type="entry name" value="NAD(P)-bd_dom_sf"/>
</dbReference>
<dbReference type="GO" id="GO:0000286">
    <property type="term" value="F:alanine dehydrogenase activity"/>
    <property type="evidence" value="ECO:0007669"/>
    <property type="project" value="UniProtKB-EC"/>
</dbReference>
<evidence type="ECO:0000259" key="6">
    <source>
        <dbReference type="SMART" id="SM01002"/>
    </source>
</evidence>
<dbReference type="SMART" id="SM01003">
    <property type="entry name" value="AlaDh_PNT_N"/>
    <property type="match status" value="1"/>
</dbReference>
<dbReference type="PROSITE" id="PS00837">
    <property type="entry name" value="ALADH_PNT_2"/>
    <property type="match status" value="1"/>
</dbReference>
<dbReference type="InterPro" id="IPR007886">
    <property type="entry name" value="AlaDH/PNT_N"/>
</dbReference>
<reference evidence="8 9" key="1">
    <citation type="submission" date="2023-10" db="EMBL/GenBank/DDBJ databases">
        <title>Eight complete genome sequences of bacteria isolated from laboratory stock of Giant Kelp gametophytes.</title>
        <authorList>
            <person name="Tolentino B."/>
            <person name="Nuzhdin S."/>
        </authorList>
    </citation>
    <scope>NUCLEOTIDE SEQUENCE [LARGE SCALE GENOMIC DNA]</scope>
    <source>
        <strain evidence="8 9">LC.270.F.C4</strain>
    </source>
</reference>
<dbReference type="EMBL" id="CP136704">
    <property type="protein sequence ID" value="WOI32925.1"/>
    <property type="molecule type" value="Genomic_DNA"/>
</dbReference>
<keyword evidence="4 5" id="KW-0520">NAD</keyword>
<dbReference type="SUPFAM" id="SSF51735">
    <property type="entry name" value="NAD(P)-binding Rossmann-fold domains"/>
    <property type="match status" value="1"/>
</dbReference>
<evidence type="ECO:0000256" key="4">
    <source>
        <dbReference type="ARBA" id="ARBA00023027"/>
    </source>
</evidence>
<dbReference type="PANTHER" id="PTHR42795:SF1">
    <property type="entry name" value="ALANINE DEHYDROGENASE"/>
    <property type="match status" value="1"/>
</dbReference>